<gene>
    <name evidence="4" type="ORF">ASB58_17985</name>
</gene>
<feature type="compositionally biased region" description="Polar residues" evidence="2">
    <location>
        <begin position="524"/>
        <end position="539"/>
    </location>
</feature>
<dbReference type="InterPro" id="IPR044048">
    <property type="entry name" value="Big_12"/>
</dbReference>
<dbReference type="EMBL" id="LMAZ01000010">
    <property type="protein sequence ID" value="RGP52682.1"/>
    <property type="molecule type" value="Genomic_DNA"/>
</dbReference>
<feature type="region of interest" description="Disordered" evidence="2">
    <location>
        <begin position="524"/>
        <end position="559"/>
    </location>
</feature>
<dbReference type="Pfam" id="PF12951">
    <property type="entry name" value="PATR"/>
    <property type="match status" value="6"/>
</dbReference>
<dbReference type="Pfam" id="PF19078">
    <property type="entry name" value="Big_12"/>
    <property type="match status" value="1"/>
</dbReference>
<protein>
    <recommendedName>
        <fullName evidence="3">Cadherin domain-containing protein</fullName>
    </recommendedName>
</protein>
<dbReference type="InterPro" id="IPR002126">
    <property type="entry name" value="Cadherin-like_dom"/>
</dbReference>
<accession>A0A395QYS9</accession>
<dbReference type="NCBIfam" id="TIGR02601">
    <property type="entry name" value="autotrns_rpt"/>
    <property type="match status" value="5"/>
</dbReference>
<dbReference type="Proteomes" id="UP000265411">
    <property type="component" value="Unassembled WGS sequence"/>
</dbReference>
<dbReference type="Pfam" id="PF14252">
    <property type="entry name" value="DUF4347"/>
    <property type="match status" value="1"/>
</dbReference>
<dbReference type="GO" id="GO:0005509">
    <property type="term" value="F:calcium ion binding"/>
    <property type="evidence" value="ECO:0007669"/>
    <property type="project" value="InterPro"/>
</dbReference>
<organism evidence="4 5">
    <name type="scientific">Pseudomonas abyssi</name>
    <dbReference type="NCBI Taxonomy" id="170540"/>
    <lineage>
        <taxon>Bacteria</taxon>
        <taxon>Pseudomonadati</taxon>
        <taxon>Pseudomonadota</taxon>
        <taxon>Gammaproteobacteria</taxon>
        <taxon>Pseudomonadales</taxon>
        <taxon>Pseudomonadaceae</taxon>
        <taxon>Pseudomonas</taxon>
    </lineage>
</organism>
<keyword evidence="5" id="KW-1185">Reference proteome</keyword>
<dbReference type="GO" id="GO:0007156">
    <property type="term" value="P:homophilic cell adhesion via plasma membrane adhesion molecules"/>
    <property type="evidence" value="ECO:0007669"/>
    <property type="project" value="InterPro"/>
</dbReference>
<feature type="domain" description="Cadherin" evidence="3">
    <location>
        <begin position="1925"/>
        <end position="2050"/>
    </location>
</feature>
<reference evidence="4 5" key="1">
    <citation type="journal article" date="2018" name="Syst. Appl. Microbiol.">
        <title>Pseudomonas gallaeciensis sp. nov., isolated from crude-oil-contaminated intertidal sand samples after the Prestige oil spill.</title>
        <authorList>
            <person name="Mulet M."/>
            <person name="Sanchez D."/>
            <person name="Rodriguez A.C."/>
            <person name="Nogales B."/>
            <person name="Bosch R."/>
            <person name="Busquets A."/>
            <person name="Gomila M."/>
            <person name="Lalucat J."/>
            <person name="Garcia-Valdes E."/>
        </authorList>
    </citation>
    <scope>NUCLEOTIDE SEQUENCE [LARGE SCALE GENOMIC DNA]</scope>
    <source>
        <strain evidence="4 5">V113</strain>
    </source>
</reference>
<comment type="caution">
    <text evidence="4">The sequence shown here is derived from an EMBL/GenBank/DDBJ whole genome shotgun (WGS) entry which is preliminary data.</text>
</comment>
<feature type="compositionally biased region" description="Low complexity" evidence="2">
    <location>
        <begin position="540"/>
        <end position="559"/>
    </location>
</feature>
<evidence type="ECO:0000256" key="2">
    <source>
        <dbReference type="SAM" id="MobiDB-lite"/>
    </source>
</evidence>
<proteinExistence type="predicted"/>
<keyword evidence="1" id="KW-0732">Signal</keyword>
<evidence type="ECO:0000256" key="1">
    <source>
        <dbReference type="ARBA" id="ARBA00022729"/>
    </source>
</evidence>
<sequence>MWWKARNNKKTADTPNTSAQPATPALIQALEPRMMFDGAVAATVVDAAADHNTDSQPDSNDVAAPSAAGEQRQEVVFIDSNVQNYQQLVDGIVDGVEVVVLDGSQDGLQQIADYLDGRSGIDSIHILSHGDSGKVQLGSTWLDAAGISTHQALLNEIGAALSESGDILLYGCKVGAESSFLEQLATATGADVAGSSDNTGNAGLDGNWTLEASTGVIEASQLDAAQTFAAYNALLAAPSSENFDGVALSGGYSFGVQGQARLLNGWTFSVQTNSGTVDSNSYVDITNQTGDTSLANDGSDAAALLNGGFNTGTAAVLKSTSGDAFSFQSIRVENGFSGGNDYRLVGYLDGIAVSGATINFSAGNYGSGGALVSASGAAWQQVDEVRIVRQTGVADVSIYIDDIVVAPAVAPNAAPTASATGNNPTFVEQTSAADLFSGVTANTNDSGQTFSGAVFTVSNVTNGASESLTISGTSINLSNSNSGALSGGGNYSVSVAGSTATVTLSGLARSDAQMATLIDGMTYANSSDDPGSAPRTVTLTSVTDSGSSNNTSSLSLSSSVSVVPVNDAPTLSATGTSPNYTENTSAVDLFSGVNIGTIESGQSITGLTLTVSNLSDGASELLSIAGSEISLTDGTSGTTAGISYSVSVSAGVATLTLNTSGISTAVANSVVDGLAYRNSSDTPTAGNRTVTLTSISDNGGLANGGSDTASLSISSTVAVVPTNDTPAIAGLNGDSLAWPGVGNTVTLDVGSNAALSDAELSALDNWAGATLVLQRQSGAVSSDIFGFDTAGSALFTVSGNALQSGGQTFATFSQSGGALTITFNSTETNATNVLVNDVVRHLTYRNDTPAGDATIRVTLTDDGAAVATADISVTSDTIYVTNTTDTAVIDPSNGVSLSEAIAIAAADTTGTQTLVFDSSFAGQNISINAATLTESLTFDLGQASGASFSGGAITLNSGATLTIQNDAGDTVTFNNAIDGNGNLTKTGAGTLTLAGGNSYSGTTALSGGALQIATDSNLGAGSVTLSDATTLEVSGSTTIDNALVLVGTANVMLSNPTTFSGDISGSGNLVKQGSGNLTLSGANSYSGTTTVSAGFLLIAGDSNLGSGTLTIENSAGLTITGSGTIDNAIVLSGTFGIINTTTGVNATLSGIISGTGRLTKGSTGELTLSGSNTYSGGTYVSNSTLGITGNNSLGSGQLTLMNSAVLNISGGSLITNNIVINSPPTTINTSVDVTISGVISGSSTLTKSGTGTLTLTGNNTYSNNTIIQAGALSITNGDNISSGFIAIQNAGRLIVSSSTTLSNNVMLLSANSSVSVGSGDSLTLSGVVSSTGSLIKADSGTLILSGSNTYSGATVINGGTLSIAGDGNLGTGNLQLQDGTLRVTGAGTIDNAIVLGNGLFVNTIETTNDTTLSGVISGSGDVIKTGSGALTLSASNSATGTLTASAGTVLIDGSYDGQVSAQSTGTVGGNGTLNGLVAIFSGGTLAAGSSPGSLTINGNLQLETGSTLAVDISGTTAGTEYDQLTVNGTVTINNALLTVNLGSYSPPFSSSFTIISNDGADAISGTFSGLAEGSTVGGTTLSLSYAGADGNDFTLNAPASAAPVISNLSGDSVSYVEGSGAVRLDAGSNATVTDSDSPDFDGGTLTVAITGNRVSSEDILGIVNEGTGAGQIGVSGSNITYAGTIIGTFVGGTGTSDLVITLNANANAAATQALVSALTYSNGNNSEPATATRTVSVTLTDGDGATSSQQDISVSVVAVNDAPTLTATGTNPSYTENNAAVMLFSGASINTVEAAQSISSLRMTISNLANGASELLTIDGSEISLTDGNTGTTAGNGLTYSVSLSGSTATLTLSSVAGVSAANAETIVNGIGYRNASDAPSGANRTVTLTAISDNGGTANSGIDSSLLAVTSTVTLIASNDAPVITAPTSINVTEDIAGALTGISFSDADAGSASVTATFGVASGSLSAVSGNGVTVGGNASSLTLSGSIADINAFISAGQLSFTTAANASADVALSISIDDGGNTGGPAESDSASLTLSVTAVNDAPVNSVPGTQSVDQDGSLAFSAANGNLISVSDVDSGNDNIVVRIDVTNGTFTVPGFGPFPAAQFSFSQTDINALLAGLVYTPTPGYNGPATLTITTTDAGFSGSGGAQTDIDTITINVEPLNPIITSTGSSSADDTYKVGDTLTLTVTFDQTVTVDTLGGTPTLLLETGSTDRAATYVSGSGSNTLTFSYTVQAGDLTADLNYQSSSALSLNGATIKSAASDDAVLTLPATGSADSIASQHALVIDGVSPTANIVVADTALAAGETSTVTITFSEAVVGVDLADFTVANGTLSNLATSDNVIYTATLTPAADTQDTTNLITLDNSGYLDTAGNTGAAPVNSNNFAIDTLRPTASITVADAALAAGETSTVTITFNE</sequence>
<dbReference type="InterPro" id="IPR013425">
    <property type="entry name" value="Autotrns_rpt"/>
</dbReference>
<evidence type="ECO:0000313" key="5">
    <source>
        <dbReference type="Proteomes" id="UP000265411"/>
    </source>
</evidence>
<dbReference type="PROSITE" id="PS50268">
    <property type="entry name" value="CADHERIN_2"/>
    <property type="match status" value="1"/>
</dbReference>
<dbReference type="InterPro" id="IPR012332">
    <property type="entry name" value="Autotransporter_pectin_lyase_C"/>
</dbReference>
<name>A0A395QYS9_9PSED</name>
<evidence type="ECO:0000259" key="3">
    <source>
        <dbReference type="PROSITE" id="PS50268"/>
    </source>
</evidence>
<feature type="region of interest" description="Disordered" evidence="2">
    <location>
        <begin position="1"/>
        <end position="22"/>
    </location>
</feature>
<dbReference type="RefSeq" id="WP_118131881.1">
    <property type="nucleotide sequence ID" value="NZ_LMAZ01000010.1"/>
</dbReference>
<evidence type="ECO:0000313" key="4">
    <source>
        <dbReference type="EMBL" id="RGP52682.1"/>
    </source>
</evidence>
<feature type="non-terminal residue" evidence="4">
    <location>
        <position position="2422"/>
    </location>
</feature>
<dbReference type="InterPro" id="IPR025592">
    <property type="entry name" value="DUF4347"/>
</dbReference>
<dbReference type="InterPro" id="IPR011050">
    <property type="entry name" value="Pectin_lyase_fold/virulence"/>
</dbReference>
<dbReference type="Gene3D" id="2.160.20.20">
    <property type="match status" value="2"/>
</dbReference>
<dbReference type="GO" id="GO:0016020">
    <property type="term" value="C:membrane"/>
    <property type="evidence" value="ECO:0007669"/>
    <property type="project" value="InterPro"/>
</dbReference>
<dbReference type="OrthoDB" id="6091599at2"/>
<dbReference type="SUPFAM" id="SSF51126">
    <property type="entry name" value="Pectin lyase-like"/>
    <property type="match status" value="2"/>
</dbReference>